<dbReference type="PROSITE" id="PS00648">
    <property type="entry name" value="RIBONUCLEASE_P"/>
    <property type="match status" value="1"/>
</dbReference>
<evidence type="ECO:0000256" key="6">
    <source>
        <dbReference type="ARBA" id="ARBA00022884"/>
    </source>
</evidence>
<comment type="catalytic activity">
    <reaction evidence="7">
        <text>Endonucleolytic cleavage of RNA, removing 5'-extranucleotides from tRNA precursor.</text>
        <dbReference type="EC" id="3.1.26.5"/>
    </reaction>
</comment>
<evidence type="ECO:0000256" key="7">
    <source>
        <dbReference type="HAMAP-Rule" id="MF_00227"/>
    </source>
</evidence>
<dbReference type="InterPro" id="IPR020568">
    <property type="entry name" value="Ribosomal_Su5_D2-typ_SF"/>
</dbReference>
<dbReference type="Pfam" id="PF00825">
    <property type="entry name" value="Ribonuclease_P"/>
    <property type="match status" value="1"/>
</dbReference>
<evidence type="ECO:0000256" key="8">
    <source>
        <dbReference type="NCBIfam" id="TIGR00188"/>
    </source>
</evidence>
<dbReference type="GO" id="GO:0042781">
    <property type="term" value="F:3'-tRNA processing endoribonuclease activity"/>
    <property type="evidence" value="ECO:0007669"/>
    <property type="project" value="TreeGrafter"/>
</dbReference>
<evidence type="ECO:0000256" key="4">
    <source>
        <dbReference type="ARBA" id="ARBA00022759"/>
    </source>
</evidence>
<keyword evidence="3 7" id="KW-0540">Nuclease</keyword>
<dbReference type="PANTHER" id="PTHR33992:SF1">
    <property type="entry name" value="RIBONUCLEASE P PROTEIN COMPONENT"/>
    <property type="match status" value="1"/>
</dbReference>
<dbReference type="GO" id="GO:0004526">
    <property type="term" value="F:ribonuclease P activity"/>
    <property type="evidence" value="ECO:0007669"/>
    <property type="project" value="UniProtKB-UniRule"/>
</dbReference>
<reference evidence="9 10" key="1">
    <citation type="submission" date="2009-01" db="EMBL/GenBank/DDBJ databases">
        <authorList>
            <person name="Fulton L."/>
            <person name="Clifton S."/>
            <person name="Fulton B."/>
            <person name="Xu J."/>
            <person name="Minx P."/>
            <person name="Pepin K.H."/>
            <person name="Johnson M."/>
            <person name="Bhonagiri V."/>
            <person name="Nash W.E."/>
            <person name="Mardis E.R."/>
            <person name="Wilson R.K."/>
        </authorList>
    </citation>
    <scope>NUCLEOTIDE SEQUENCE [LARGE SCALE GENOMIC DNA]</scope>
    <source>
        <strain evidence="9 10">DSM 5476</strain>
    </source>
</reference>
<reference evidence="9 10" key="2">
    <citation type="submission" date="2009-02" db="EMBL/GenBank/DDBJ databases">
        <title>Draft genome sequence of Clostridium methylpentosum (DSM 5476).</title>
        <authorList>
            <person name="Sudarsanam P."/>
            <person name="Ley R."/>
            <person name="Guruge J."/>
            <person name="Turnbaugh P.J."/>
            <person name="Mahowald M."/>
            <person name="Liep D."/>
            <person name="Gordon J."/>
        </authorList>
    </citation>
    <scope>NUCLEOTIDE SEQUENCE [LARGE SCALE GENOMIC DNA]</scope>
    <source>
        <strain evidence="9 10">DSM 5476</strain>
    </source>
</reference>
<dbReference type="InterPro" id="IPR000100">
    <property type="entry name" value="RNase_P"/>
</dbReference>
<dbReference type="EMBL" id="ACEC01000026">
    <property type="protein sequence ID" value="EEG31639.1"/>
    <property type="molecule type" value="Genomic_DNA"/>
</dbReference>
<evidence type="ECO:0000313" key="9">
    <source>
        <dbReference type="EMBL" id="EEG31639.1"/>
    </source>
</evidence>
<keyword evidence="2 7" id="KW-0819">tRNA processing</keyword>
<keyword evidence="5 7" id="KW-0378">Hydrolase</keyword>
<evidence type="ECO:0000256" key="3">
    <source>
        <dbReference type="ARBA" id="ARBA00022722"/>
    </source>
</evidence>
<dbReference type="HAMAP" id="MF_00227">
    <property type="entry name" value="RNase_P"/>
    <property type="match status" value="1"/>
</dbReference>
<name>C0EA20_9FIRM</name>
<evidence type="ECO:0000256" key="5">
    <source>
        <dbReference type="ARBA" id="ARBA00022801"/>
    </source>
</evidence>
<evidence type="ECO:0000256" key="2">
    <source>
        <dbReference type="ARBA" id="ARBA00022694"/>
    </source>
</evidence>
<dbReference type="AlphaFoldDB" id="C0EA20"/>
<protein>
    <recommendedName>
        <fullName evidence="7 8">Ribonuclease P protein component</fullName>
        <shortName evidence="7">RNase P protein</shortName>
        <shortName evidence="7">RNaseP protein</shortName>
        <ecNumber evidence="7 8">3.1.26.5</ecNumber>
    </recommendedName>
    <alternativeName>
        <fullName evidence="7">Protein C5</fullName>
    </alternativeName>
</protein>
<dbReference type="HOGENOM" id="CLU_117179_9_4_9"/>
<keyword evidence="10" id="KW-1185">Reference proteome</keyword>
<evidence type="ECO:0000313" key="10">
    <source>
        <dbReference type="Proteomes" id="UP000003340"/>
    </source>
</evidence>
<comment type="similarity">
    <text evidence="7">Belongs to the RnpA family.</text>
</comment>
<dbReference type="GO" id="GO:0000049">
    <property type="term" value="F:tRNA binding"/>
    <property type="evidence" value="ECO:0007669"/>
    <property type="project" value="UniProtKB-UniRule"/>
</dbReference>
<dbReference type="GO" id="GO:0030677">
    <property type="term" value="C:ribonuclease P complex"/>
    <property type="evidence" value="ECO:0007669"/>
    <property type="project" value="TreeGrafter"/>
</dbReference>
<dbReference type="GO" id="GO:0001682">
    <property type="term" value="P:tRNA 5'-leader removal"/>
    <property type="evidence" value="ECO:0007669"/>
    <property type="project" value="UniProtKB-UniRule"/>
</dbReference>
<dbReference type="NCBIfam" id="TIGR00188">
    <property type="entry name" value="rnpA"/>
    <property type="match status" value="1"/>
</dbReference>
<dbReference type="eggNOG" id="COG0594">
    <property type="taxonomic scope" value="Bacteria"/>
</dbReference>
<dbReference type="Proteomes" id="UP000003340">
    <property type="component" value="Unassembled WGS sequence"/>
</dbReference>
<dbReference type="PANTHER" id="PTHR33992">
    <property type="entry name" value="RIBONUCLEASE P PROTEIN COMPONENT"/>
    <property type="match status" value="1"/>
</dbReference>
<dbReference type="EC" id="3.1.26.5" evidence="7 8"/>
<dbReference type="InterPro" id="IPR014721">
    <property type="entry name" value="Ribsml_uS5_D2-typ_fold_subgr"/>
</dbReference>
<comment type="caution">
    <text evidence="9">The sequence shown here is derived from an EMBL/GenBank/DDBJ whole genome shotgun (WGS) entry which is preliminary data.</text>
</comment>
<comment type="subunit">
    <text evidence="7">Consists of a catalytic RNA component (M1 or rnpB) and a protein subunit.</text>
</comment>
<accession>C0EA20</accession>
<sequence>MKYTVSLKLNKDFKRLYYRGKFKASPVLVTYILKCRGKQCRMGITVSKKIGKAVVRNRVRRIIKAAYREVEPQFHLAGYDVVFVARSKAVEKKSTDISREMKKQLGALLAKK</sequence>
<keyword evidence="6 7" id="KW-0694">RNA-binding</keyword>
<dbReference type="Gene3D" id="3.30.230.10">
    <property type="match status" value="1"/>
</dbReference>
<dbReference type="SUPFAM" id="SSF54211">
    <property type="entry name" value="Ribosomal protein S5 domain 2-like"/>
    <property type="match status" value="1"/>
</dbReference>
<evidence type="ECO:0000256" key="1">
    <source>
        <dbReference type="ARBA" id="ARBA00002663"/>
    </source>
</evidence>
<dbReference type="STRING" id="537013.CLOSTMETH_00674"/>
<dbReference type="InterPro" id="IPR020539">
    <property type="entry name" value="RNase_P_CS"/>
</dbReference>
<gene>
    <name evidence="7 9" type="primary">rnpA</name>
    <name evidence="9" type="ORF">CLOSTMETH_00674</name>
</gene>
<organism evidence="9 10">
    <name type="scientific">[Clostridium] methylpentosum DSM 5476</name>
    <dbReference type="NCBI Taxonomy" id="537013"/>
    <lineage>
        <taxon>Bacteria</taxon>
        <taxon>Bacillati</taxon>
        <taxon>Bacillota</taxon>
        <taxon>Clostridia</taxon>
        <taxon>Eubacteriales</taxon>
        <taxon>Oscillospiraceae</taxon>
        <taxon>Oscillospiraceae incertae sedis</taxon>
    </lineage>
</organism>
<comment type="function">
    <text evidence="1 7">RNaseP catalyzes the removal of the 5'-leader sequence from pre-tRNA to produce the mature 5'-terminus. It can also cleave other RNA substrates such as 4.5S RNA. The protein component plays an auxiliary but essential role in vivo by binding to the 5'-leader sequence and broadening the substrate specificity of the ribozyme.</text>
</comment>
<proteinExistence type="inferred from homology"/>
<keyword evidence="4 7" id="KW-0255">Endonuclease</keyword>